<protein>
    <submittedName>
        <fullName evidence="2">Uncharacterized protein</fullName>
    </submittedName>
</protein>
<name>A0A0E9UW30_ANGAN</name>
<reference evidence="2" key="2">
    <citation type="journal article" date="2015" name="Fish Shellfish Immunol.">
        <title>Early steps in the European eel (Anguilla anguilla)-Vibrio vulnificus interaction in the gills: Role of the RtxA13 toxin.</title>
        <authorList>
            <person name="Callol A."/>
            <person name="Pajuelo D."/>
            <person name="Ebbesson L."/>
            <person name="Teles M."/>
            <person name="MacKenzie S."/>
            <person name="Amaro C."/>
        </authorList>
    </citation>
    <scope>NUCLEOTIDE SEQUENCE</scope>
</reference>
<sequence length="81" mass="9374">MRFSKPETEKLLSHSSDLNPTEHVSFSGEKTANSPQIKQELKITAVHAWQSTNREDSWGCLWVTDFKQPLHAKDMLQKYKT</sequence>
<feature type="region of interest" description="Disordered" evidence="1">
    <location>
        <begin position="1"/>
        <end position="33"/>
    </location>
</feature>
<feature type="compositionally biased region" description="Basic and acidic residues" evidence="1">
    <location>
        <begin position="1"/>
        <end position="12"/>
    </location>
</feature>
<accession>A0A0E9UW30</accession>
<evidence type="ECO:0000256" key="1">
    <source>
        <dbReference type="SAM" id="MobiDB-lite"/>
    </source>
</evidence>
<evidence type="ECO:0000313" key="2">
    <source>
        <dbReference type="EMBL" id="JAH70022.1"/>
    </source>
</evidence>
<reference evidence="2" key="1">
    <citation type="submission" date="2014-11" db="EMBL/GenBank/DDBJ databases">
        <authorList>
            <person name="Amaro Gonzalez C."/>
        </authorList>
    </citation>
    <scope>NUCLEOTIDE SEQUENCE</scope>
</reference>
<dbReference type="AlphaFoldDB" id="A0A0E9UW30"/>
<proteinExistence type="predicted"/>
<dbReference type="EMBL" id="GBXM01038555">
    <property type="protein sequence ID" value="JAH70022.1"/>
    <property type="molecule type" value="Transcribed_RNA"/>
</dbReference>
<organism evidence="2">
    <name type="scientific">Anguilla anguilla</name>
    <name type="common">European freshwater eel</name>
    <name type="synonym">Muraena anguilla</name>
    <dbReference type="NCBI Taxonomy" id="7936"/>
    <lineage>
        <taxon>Eukaryota</taxon>
        <taxon>Metazoa</taxon>
        <taxon>Chordata</taxon>
        <taxon>Craniata</taxon>
        <taxon>Vertebrata</taxon>
        <taxon>Euteleostomi</taxon>
        <taxon>Actinopterygii</taxon>
        <taxon>Neopterygii</taxon>
        <taxon>Teleostei</taxon>
        <taxon>Anguilliformes</taxon>
        <taxon>Anguillidae</taxon>
        <taxon>Anguilla</taxon>
    </lineage>
</organism>
<feature type="compositionally biased region" description="Polar residues" evidence="1">
    <location>
        <begin position="13"/>
        <end position="33"/>
    </location>
</feature>